<sequence>MLKQKKLHQTHTKVCVWSISTQGRHKGFPTTLIQSISIKLKPLISLKSSFKHEIVITSLKGSQVGQRIRTVKRTRRRRYAFEGCALKVKMGSFRMVIKHVIKNRTRIFEASAST</sequence>
<dbReference type="AlphaFoldDB" id="A0A251SZ39"/>
<dbReference type="EMBL" id="CM007901">
    <property type="protein sequence ID" value="OTG04100.1"/>
    <property type="molecule type" value="Genomic_DNA"/>
</dbReference>
<evidence type="ECO:0000313" key="1">
    <source>
        <dbReference type="EMBL" id="OTG04100.1"/>
    </source>
</evidence>
<dbReference type="Proteomes" id="UP000215914">
    <property type="component" value="Chromosome 12"/>
</dbReference>
<protein>
    <submittedName>
        <fullName evidence="1">Uncharacterized protein</fullName>
    </submittedName>
</protein>
<keyword evidence="2" id="KW-1185">Reference proteome</keyword>
<gene>
    <name evidence="1" type="ORF">HannXRQ_Chr12g0358581</name>
</gene>
<evidence type="ECO:0000313" key="2">
    <source>
        <dbReference type="Proteomes" id="UP000215914"/>
    </source>
</evidence>
<proteinExistence type="predicted"/>
<organism evidence="1 2">
    <name type="scientific">Helianthus annuus</name>
    <name type="common">Common sunflower</name>
    <dbReference type="NCBI Taxonomy" id="4232"/>
    <lineage>
        <taxon>Eukaryota</taxon>
        <taxon>Viridiplantae</taxon>
        <taxon>Streptophyta</taxon>
        <taxon>Embryophyta</taxon>
        <taxon>Tracheophyta</taxon>
        <taxon>Spermatophyta</taxon>
        <taxon>Magnoliopsida</taxon>
        <taxon>eudicotyledons</taxon>
        <taxon>Gunneridae</taxon>
        <taxon>Pentapetalae</taxon>
        <taxon>asterids</taxon>
        <taxon>campanulids</taxon>
        <taxon>Asterales</taxon>
        <taxon>Asteraceae</taxon>
        <taxon>Asteroideae</taxon>
        <taxon>Heliantheae alliance</taxon>
        <taxon>Heliantheae</taxon>
        <taxon>Helianthus</taxon>
    </lineage>
</organism>
<name>A0A251SZ39_HELAN</name>
<accession>A0A251SZ39</accession>
<dbReference type="InParanoid" id="A0A251SZ39"/>
<reference evidence="2" key="1">
    <citation type="journal article" date="2017" name="Nature">
        <title>The sunflower genome provides insights into oil metabolism, flowering and Asterid evolution.</title>
        <authorList>
            <person name="Badouin H."/>
            <person name="Gouzy J."/>
            <person name="Grassa C.J."/>
            <person name="Murat F."/>
            <person name="Staton S.E."/>
            <person name="Cottret L."/>
            <person name="Lelandais-Briere C."/>
            <person name="Owens G.L."/>
            <person name="Carrere S."/>
            <person name="Mayjonade B."/>
            <person name="Legrand L."/>
            <person name="Gill N."/>
            <person name="Kane N.C."/>
            <person name="Bowers J.E."/>
            <person name="Hubner S."/>
            <person name="Bellec A."/>
            <person name="Berard A."/>
            <person name="Berges H."/>
            <person name="Blanchet N."/>
            <person name="Boniface M.C."/>
            <person name="Brunel D."/>
            <person name="Catrice O."/>
            <person name="Chaidir N."/>
            <person name="Claudel C."/>
            <person name="Donnadieu C."/>
            <person name="Faraut T."/>
            <person name="Fievet G."/>
            <person name="Helmstetter N."/>
            <person name="King M."/>
            <person name="Knapp S.J."/>
            <person name="Lai Z."/>
            <person name="Le Paslier M.C."/>
            <person name="Lippi Y."/>
            <person name="Lorenzon L."/>
            <person name="Mandel J.R."/>
            <person name="Marage G."/>
            <person name="Marchand G."/>
            <person name="Marquand E."/>
            <person name="Bret-Mestries E."/>
            <person name="Morien E."/>
            <person name="Nambeesan S."/>
            <person name="Nguyen T."/>
            <person name="Pegot-Espagnet P."/>
            <person name="Pouilly N."/>
            <person name="Raftis F."/>
            <person name="Sallet E."/>
            <person name="Schiex T."/>
            <person name="Thomas J."/>
            <person name="Vandecasteele C."/>
            <person name="Vares D."/>
            <person name="Vear F."/>
            <person name="Vautrin S."/>
            <person name="Crespi M."/>
            <person name="Mangin B."/>
            <person name="Burke J.M."/>
            <person name="Salse J."/>
            <person name="Munos S."/>
            <person name="Vincourt P."/>
            <person name="Rieseberg L.H."/>
            <person name="Langlade N.B."/>
        </authorList>
    </citation>
    <scope>NUCLEOTIDE SEQUENCE [LARGE SCALE GENOMIC DNA]</scope>
    <source>
        <strain evidence="2">cv. SF193</strain>
    </source>
</reference>